<dbReference type="EMBL" id="CP139965">
    <property type="protein sequence ID" value="WQD79851.1"/>
    <property type="molecule type" value="Genomic_DNA"/>
</dbReference>
<dbReference type="SUPFAM" id="SSF103025">
    <property type="entry name" value="Folate-binding domain"/>
    <property type="match status" value="1"/>
</dbReference>
<dbReference type="InterPro" id="IPR028896">
    <property type="entry name" value="GcvT/YgfZ/DmdA"/>
</dbReference>
<dbReference type="RefSeq" id="WP_232833613.1">
    <property type="nucleotide sequence ID" value="NZ_CP139965.1"/>
</dbReference>
<dbReference type="Pfam" id="PF08669">
    <property type="entry name" value="GCV_T_C"/>
    <property type="match status" value="1"/>
</dbReference>
<proteinExistence type="predicted"/>
<evidence type="ECO:0000313" key="5">
    <source>
        <dbReference type="EMBL" id="WQD79851.1"/>
    </source>
</evidence>
<evidence type="ECO:0000259" key="2">
    <source>
        <dbReference type="Pfam" id="PF01571"/>
    </source>
</evidence>
<feature type="region of interest" description="Disordered" evidence="1">
    <location>
        <begin position="1"/>
        <end position="23"/>
    </location>
</feature>
<feature type="domain" description="Aminomethyltransferase C-terminal" evidence="3">
    <location>
        <begin position="694"/>
        <end position="775"/>
    </location>
</feature>
<reference evidence="5 6" key="1">
    <citation type="submission" date="2023-12" db="EMBL/GenBank/DDBJ databases">
        <title>Genome sequencing and assembly of bacterial species from a model synthetic community.</title>
        <authorList>
            <person name="Hogle S.L."/>
        </authorList>
    </citation>
    <scope>NUCLEOTIDE SEQUENCE [LARGE SCALE GENOMIC DNA]</scope>
    <source>
        <strain evidence="5 6">HAMBI 2494</strain>
    </source>
</reference>
<dbReference type="SUPFAM" id="SSF101790">
    <property type="entry name" value="Aminomethyltransferase beta-barrel domain"/>
    <property type="match status" value="1"/>
</dbReference>
<dbReference type="InterPro" id="IPR018959">
    <property type="entry name" value="DUF1989"/>
</dbReference>
<feature type="domain" description="GCVT N-terminal" evidence="2">
    <location>
        <begin position="410"/>
        <end position="673"/>
    </location>
</feature>
<dbReference type="Gene3D" id="3.30.1360.120">
    <property type="entry name" value="Probable tRNA modification gtpase trme, domain 1"/>
    <property type="match status" value="1"/>
</dbReference>
<organism evidence="5 6">
    <name type="scientific">Paraburkholderia kururiensis</name>
    <dbReference type="NCBI Taxonomy" id="984307"/>
    <lineage>
        <taxon>Bacteria</taxon>
        <taxon>Pseudomonadati</taxon>
        <taxon>Pseudomonadota</taxon>
        <taxon>Betaproteobacteria</taxon>
        <taxon>Burkholderiales</taxon>
        <taxon>Burkholderiaceae</taxon>
        <taxon>Paraburkholderia</taxon>
    </lineage>
</organism>
<feature type="domain" description="DUF1989" evidence="4">
    <location>
        <begin position="188"/>
        <end position="355"/>
    </location>
</feature>
<dbReference type="InterPro" id="IPR006222">
    <property type="entry name" value="GCVT_N"/>
</dbReference>
<dbReference type="Pfam" id="PF01571">
    <property type="entry name" value="GCV_T"/>
    <property type="match status" value="1"/>
</dbReference>
<gene>
    <name evidence="5" type="ORF">U0042_09325</name>
</gene>
<evidence type="ECO:0000256" key="1">
    <source>
        <dbReference type="SAM" id="MobiDB-lite"/>
    </source>
</evidence>
<dbReference type="PANTHER" id="PTHR43757:SF2">
    <property type="entry name" value="AMINOMETHYLTRANSFERASE, MITOCHONDRIAL"/>
    <property type="match status" value="1"/>
</dbReference>
<protein>
    <submittedName>
        <fullName evidence="5">DUF1989 domain-containing protein</fullName>
    </submittedName>
</protein>
<dbReference type="Proteomes" id="UP001325479">
    <property type="component" value="Chromosome"/>
</dbReference>
<dbReference type="InterPro" id="IPR027266">
    <property type="entry name" value="TrmE/GcvT-like"/>
</dbReference>
<accession>A0ABZ0WRI0</accession>
<evidence type="ECO:0000259" key="4">
    <source>
        <dbReference type="Pfam" id="PF09347"/>
    </source>
</evidence>
<sequence length="783" mass="85426">MTIRAPSVSRPHEPALAGRHDGGERYRVAGGGLSVVELQRGDTLEVVDIEGLQPAELLAVHAGDGRCALAALGLQADARATFIADSLGRPTQHNYKIAAILSRRELDVRRAQAAVLWPPGTAAGHACTMTASEPVVVFVAAPGRPGTPEEIGQQATELQLVVRRAHPPSAHQPQESVPLADPLDDFLIHPGTARAYTVRAGEYVQILDVAGRQCTDFVAFDLAALEHGDMLDLDPTVTRTLNGSAWPAPGLFSRFYDRNMRPMLEVVRDTAGRHDSFSLACTARYYESQGYPGHANCSDNISAALAHFGVPARPGWPAINFFFNTSIDARQQITIDEPWSRPGDYVLLRAQRDLVCVSTSCPDDIDPANGWNPTDIQVRTYSSKERISVSMAIRSTPDAPAVLTQESGFHSRTSVLTHHFTQYRGWWLPSQFDGYGAIDEYYGCRERAAIMDLSALRKFDIIGPDAEALLQYCLTRDVRRLAVGQVVYSAMCYPHGGILDDGTLLRFGPDNFRWICGEDYAGIWLREQAEKLGMKVWVKSASAQIHNIAVQGPHSRAILQQIVWTPGTQPTLASLGWFRFLVGRIGGYDGLPVCISRTGYTGELGYEIWCHPDHAAAVWDSVWSAGEPHGLVPLGFDALDMLRVEAGLAFSGHEFSDEIDPFEAGIGFCVPLKTKSDDFIGREALLRRSAHPQRKLVGLELAGNEPAAHGDCVHTGRAQTGVVTSATRSPITGRNVALCRLDVAYAEPGTVVQIGKLDGQQKRIDATVVAPIFYDPEKSRVRS</sequence>
<name>A0ABZ0WRI0_9BURK</name>
<evidence type="ECO:0000313" key="6">
    <source>
        <dbReference type="Proteomes" id="UP001325479"/>
    </source>
</evidence>
<feature type="compositionally biased region" description="Basic and acidic residues" evidence="1">
    <location>
        <begin position="10"/>
        <end position="23"/>
    </location>
</feature>
<dbReference type="InterPro" id="IPR013977">
    <property type="entry name" value="GcvT_C"/>
</dbReference>
<dbReference type="InterPro" id="IPR029043">
    <property type="entry name" value="GcvT/YgfZ_C"/>
</dbReference>
<keyword evidence="6" id="KW-1185">Reference proteome</keyword>
<evidence type="ECO:0000259" key="3">
    <source>
        <dbReference type="Pfam" id="PF08669"/>
    </source>
</evidence>
<dbReference type="Pfam" id="PF09347">
    <property type="entry name" value="DUF1989"/>
    <property type="match status" value="1"/>
</dbReference>
<dbReference type="PANTHER" id="PTHR43757">
    <property type="entry name" value="AMINOMETHYLTRANSFERASE"/>
    <property type="match status" value="1"/>
</dbReference>